<dbReference type="InterPro" id="IPR036236">
    <property type="entry name" value="Znf_C2H2_sf"/>
</dbReference>
<keyword evidence="2" id="KW-1185">Reference proteome</keyword>
<dbReference type="Gene3D" id="3.30.160.60">
    <property type="entry name" value="Classic Zinc Finger"/>
    <property type="match status" value="1"/>
</dbReference>
<name>A0A3B5LYR3_9TELE</name>
<sequence>MKSVGVVDGGLFTESYCNICNAQLISESQRTAHYENCMFLLKNAFLQHDAPTICHCGLFRKMCIIFPHSLLPVMQNV</sequence>
<reference evidence="1" key="2">
    <citation type="submission" date="2025-09" db="UniProtKB">
        <authorList>
            <consortium name="Ensembl"/>
        </authorList>
    </citation>
    <scope>IDENTIFICATION</scope>
</reference>
<organism evidence="1 2">
    <name type="scientific">Xiphophorus couchianus</name>
    <name type="common">Monterrey platyfish</name>
    <dbReference type="NCBI Taxonomy" id="32473"/>
    <lineage>
        <taxon>Eukaryota</taxon>
        <taxon>Metazoa</taxon>
        <taxon>Chordata</taxon>
        <taxon>Craniata</taxon>
        <taxon>Vertebrata</taxon>
        <taxon>Euteleostomi</taxon>
        <taxon>Actinopterygii</taxon>
        <taxon>Neopterygii</taxon>
        <taxon>Teleostei</taxon>
        <taxon>Neoteleostei</taxon>
        <taxon>Acanthomorphata</taxon>
        <taxon>Ovalentaria</taxon>
        <taxon>Atherinomorphae</taxon>
        <taxon>Cyprinodontiformes</taxon>
        <taxon>Poeciliidae</taxon>
        <taxon>Poeciliinae</taxon>
        <taxon>Xiphophorus</taxon>
    </lineage>
</organism>
<dbReference type="SUPFAM" id="SSF57667">
    <property type="entry name" value="beta-beta-alpha zinc fingers"/>
    <property type="match status" value="1"/>
</dbReference>
<accession>A0A3B5LYR3</accession>
<evidence type="ECO:0000313" key="2">
    <source>
        <dbReference type="Proteomes" id="UP000261380"/>
    </source>
</evidence>
<reference evidence="1" key="1">
    <citation type="submission" date="2025-08" db="UniProtKB">
        <authorList>
            <consortium name="Ensembl"/>
        </authorList>
    </citation>
    <scope>IDENTIFICATION</scope>
</reference>
<evidence type="ECO:0000313" key="1">
    <source>
        <dbReference type="Ensembl" id="ENSXCOP00000016307.1"/>
    </source>
</evidence>
<proteinExistence type="predicted"/>
<dbReference type="AlphaFoldDB" id="A0A3B5LYR3"/>
<dbReference type="Proteomes" id="UP000261380">
    <property type="component" value="Unplaced"/>
</dbReference>
<dbReference type="STRING" id="32473.ENSXCOP00000016307"/>
<dbReference type="Ensembl" id="ENSXCOT00000016513.1">
    <property type="protein sequence ID" value="ENSXCOP00000016307.1"/>
    <property type="gene ID" value="ENSXCOG00000012319.1"/>
</dbReference>
<protein>
    <submittedName>
        <fullName evidence="1">Uncharacterized protein</fullName>
    </submittedName>
</protein>
<dbReference type="GeneTree" id="ENSGT00940000175215"/>